<keyword evidence="6" id="KW-0969">Cilium</keyword>
<dbReference type="InterPro" id="IPR001492">
    <property type="entry name" value="Flagellin"/>
</dbReference>
<dbReference type="InterPro" id="IPR046358">
    <property type="entry name" value="Flagellin_C"/>
</dbReference>
<sequence length="506" mass="52009">MVTRVTAKAVQDSTLRNVFRITENLFNAQKQISTGKRILKPSDDPSGMRDSLALRSSIKQRQQFVRNIENNRIFIQSADTALSTVGSALNRSKELAIQGLAGTATSATRDFAAGEVDKLLQEALQAGNTKAKNQYVFSGTQTRTSPFELSASGAVYKGNTENFTIAVASNTSLEFALPGSDVLAVDLNPSVTTATALSSMNGGTGVSAGTFTLTDRGGNSATILVSAGQTLGNVISSINSAGLNITASINSSNNGIQLVDSSSVITGELVVAEVGTGTTASELGIFGSRDGNLVGTDINPVITSTTQISQLKNGAGLTLGDISIVNGAASGTVSLASAATIGDVLNTINAAGFNVTASINSAGNGLRIASNSSTTVAVVNDIGTGTTAESLGLGGGLNVLNTLFDLKNALERDDNSGILASLANLDSALAAVNESRAIIGSVQGRIDSTANVHAQEIVFQKEQISNIEDADLTEQASELANLEFALQATLSSTARIIQPTLLDFLR</sequence>
<dbReference type="NCBIfam" id="TIGR02550">
    <property type="entry name" value="flagell_flgL"/>
    <property type="match status" value="1"/>
</dbReference>
<dbReference type="PANTHER" id="PTHR42792">
    <property type="entry name" value="FLAGELLIN"/>
    <property type="match status" value="1"/>
</dbReference>
<evidence type="ECO:0000313" key="7">
    <source>
        <dbReference type="Proteomes" id="UP000594464"/>
    </source>
</evidence>
<dbReference type="Pfam" id="PF00700">
    <property type="entry name" value="Flagellin_C"/>
    <property type="match status" value="1"/>
</dbReference>
<proteinExistence type="inferred from homology"/>
<evidence type="ECO:0000259" key="4">
    <source>
        <dbReference type="Pfam" id="PF00669"/>
    </source>
</evidence>
<protein>
    <submittedName>
        <fullName evidence="6">Flagellar hook-associated protein 3</fullName>
    </submittedName>
</protein>
<comment type="similarity">
    <text evidence="2">Belongs to the bacterial flagellin family.</text>
</comment>
<dbReference type="Gene3D" id="1.20.1330.10">
    <property type="entry name" value="f41 fragment of flagellin, N-terminal domain"/>
    <property type="match status" value="2"/>
</dbReference>
<comment type="subcellular location">
    <subcellularLocation>
        <location evidence="1">Bacterial flagellum</location>
    </subcellularLocation>
</comment>
<dbReference type="AlphaFoldDB" id="A0A7T0C0S9"/>
<feature type="domain" description="Flagellin C-terminal" evidence="5">
    <location>
        <begin position="423"/>
        <end position="505"/>
    </location>
</feature>
<dbReference type="EMBL" id="CP048620">
    <property type="protein sequence ID" value="QPJ64433.1"/>
    <property type="molecule type" value="Genomic_DNA"/>
</dbReference>
<reference evidence="7" key="1">
    <citation type="submission" date="2020-02" db="EMBL/GenBank/DDBJ databases">
        <title>Genomic and physiological characterization of two novel Nitrospinaceae genera.</title>
        <authorList>
            <person name="Mueller A.J."/>
            <person name="Jung M.-Y."/>
            <person name="Strachan C.R."/>
            <person name="Herbold C.W."/>
            <person name="Kirkegaard R.H."/>
            <person name="Daims H."/>
        </authorList>
    </citation>
    <scope>NUCLEOTIDE SEQUENCE [LARGE SCALE GENOMIC DNA]</scope>
</reference>
<gene>
    <name evidence="6" type="primary">flgL</name>
    <name evidence="6" type="ORF">G3M78_03075</name>
</gene>
<dbReference type="InterPro" id="IPR013384">
    <property type="entry name" value="Flagell_FlgL"/>
</dbReference>
<dbReference type="Pfam" id="PF00669">
    <property type="entry name" value="Flagellin_N"/>
    <property type="match status" value="1"/>
</dbReference>
<dbReference type="InterPro" id="IPR001029">
    <property type="entry name" value="Flagellin_N"/>
</dbReference>
<dbReference type="GO" id="GO:0071973">
    <property type="term" value="P:bacterial-type flagellum-dependent cell motility"/>
    <property type="evidence" value="ECO:0007669"/>
    <property type="project" value="InterPro"/>
</dbReference>
<dbReference type="GO" id="GO:0009424">
    <property type="term" value="C:bacterial-type flagellum hook"/>
    <property type="evidence" value="ECO:0007669"/>
    <property type="project" value="InterPro"/>
</dbReference>
<feature type="domain" description="Flagellin N-terminal" evidence="4">
    <location>
        <begin position="9"/>
        <end position="142"/>
    </location>
</feature>
<dbReference type="SUPFAM" id="SSF64518">
    <property type="entry name" value="Phase 1 flagellin"/>
    <property type="match status" value="1"/>
</dbReference>
<evidence type="ECO:0000259" key="5">
    <source>
        <dbReference type="Pfam" id="PF00700"/>
    </source>
</evidence>
<evidence type="ECO:0000256" key="1">
    <source>
        <dbReference type="ARBA" id="ARBA00004365"/>
    </source>
</evidence>
<organism evidence="6 7">
    <name type="scientific">Candidatus Nitrohelix vancouverensis</name>
    <dbReference type="NCBI Taxonomy" id="2705534"/>
    <lineage>
        <taxon>Bacteria</taxon>
        <taxon>Pseudomonadati</taxon>
        <taxon>Nitrospinota/Tectimicrobiota group</taxon>
        <taxon>Nitrospinota</taxon>
        <taxon>Nitrospinia</taxon>
        <taxon>Nitrospinales</taxon>
        <taxon>Nitrospinaceae</taxon>
        <taxon>Candidatus Nitrohelix</taxon>
    </lineage>
</organism>
<keyword evidence="6" id="KW-0282">Flagellum</keyword>
<evidence type="ECO:0000256" key="3">
    <source>
        <dbReference type="ARBA" id="ARBA00023143"/>
    </source>
</evidence>
<keyword evidence="6" id="KW-0966">Cell projection</keyword>
<keyword evidence="3" id="KW-0975">Bacterial flagellum</keyword>
<name>A0A7T0C0S9_9BACT</name>
<dbReference type="Proteomes" id="UP000594464">
    <property type="component" value="Chromosome"/>
</dbReference>
<dbReference type="GO" id="GO:0005198">
    <property type="term" value="F:structural molecule activity"/>
    <property type="evidence" value="ECO:0007669"/>
    <property type="project" value="InterPro"/>
</dbReference>
<evidence type="ECO:0000313" key="6">
    <source>
        <dbReference type="EMBL" id="QPJ64433.1"/>
    </source>
</evidence>
<dbReference type="KEGG" id="nva:G3M78_03075"/>
<evidence type="ECO:0000256" key="2">
    <source>
        <dbReference type="ARBA" id="ARBA00005709"/>
    </source>
</evidence>
<dbReference type="PANTHER" id="PTHR42792:SF1">
    <property type="entry name" value="FLAGELLAR HOOK-ASSOCIATED PROTEIN 3"/>
    <property type="match status" value="1"/>
</dbReference>
<accession>A0A7T0C0S9</accession>